<reference evidence="1 2" key="1">
    <citation type="submission" date="2016-06" db="EMBL/GenBank/DDBJ databases">
        <authorList>
            <person name="Kjaerup R.B."/>
            <person name="Dalgaard T.S."/>
            <person name="Juul-Madsen H.R."/>
        </authorList>
    </citation>
    <scope>NUCLEOTIDE SEQUENCE [LARGE SCALE GENOMIC DNA]</scope>
    <source>
        <strain evidence="1 2">Pb300</strain>
    </source>
</reference>
<sequence>MRDEAEEWLVAVVEECAGNDDSSPPPPPLLITPDLSKLPSIDTTRGYPREDEWVIEKGAFGGWQMRNRIGIGDHYDCALKLQCKRVWENNVTHHKFYSRMTNSGCTKKEKRQGFLTS</sequence>
<dbReference type="VEuPathDB" id="FungiDB:PABG_11290"/>
<dbReference type="Proteomes" id="UP000242814">
    <property type="component" value="Unassembled WGS sequence"/>
</dbReference>
<proteinExistence type="predicted"/>
<evidence type="ECO:0000313" key="1">
    <source>
        <dbReference type="EMBL" id="ODH41765.1"/>
    </source>
</evidence>
<gene>
    <name evidence="1" type="ORF">ACO22_01343</name>
</gene>
<protein>
    <submittedName>
        <fullName evidence="1">Uncharacterized protein</fullName>
    </submittedName>
</protein>
<comment type="caution">
    <text evidence="1">The sequence shown here is derived from an EMBL/GenBank/DDBJ whole genome shotgun (WGS) entry which is preliminary data.</text>
</comment>
<organism evidence="1 2">
    <name type="scientific">Paracoccidioides brasiliensis</name>
    <dbReference type="NCBI Taxonomy" id="121759"/>
    <lineage>
        <taxon>Eukaryota</taxon>
        <taxon>Fungi</taxon>
        <taxon>Dikarya</taxon>
        <taxon>Ascomycota</taxon>
        <taxon>Pezizomycotina</taxon>
        <taxon>Eurotiomycetes</taxon>
        <taxon>Eurotiomycetidae</taxon>
        <taxon>Onygenales</taxon>
        <taxon>Ajellomycetaceae</taxon>
        <taxon>Paracoccidioides</taxon>
    </lineage>
</organism>
<dbReference type="EMBL" id="LZYO01000031">
    <property type="protein sequence ID" value="ODH41765.1"/>
    <property type="molecule type" value="Genomic_DNA"/>
</dbReference>
<name>A0A1D2JLV5_PARBR</name>
<evidence type="ECO:0000313" key="2">
    <source>
        <dbReference type="Proteomes" id="UP000242814"/>
    </source>
</evidence>
<accession>A0A1D2JLV5</accession>
<dbReference type="AlphaFoldDB" id="A0A1D2JLV5"/>